<dbReference type="EnsemblMetazoa" id="MESCA006402-RA">
    <property type="protein sequence ID" value="MESCA006402-PA"/>
    <property type="gene ID" value="MESCA006402"/>
</dbReference>
<dbReference type="Proteomes" id="UP000015102">
    <property type="component" value="Unassembled WGS sequence"/>
</dbReference>
<dbReference type="HOGENOM" id="CLU_2239679_0_0_1"/>
<sequence length="105" mass="12416">MDCWKTGHLRVPELNNHKDSKLFLNLLYTTSRLKNWTEILKKPFQVDGIQLVFFRINSRYHSSFGETFGTHDLSTWVLVCIHIHMKGKPGTKEEKTRNKDDQKNQ</sequence>
<organism evidence="1 2">
    <name type="scientific">Megaselia scalaris</name>
    <name type="common">Humpbacked fly</name>
    <name type="synonym">Phora scalaris</name>
    <dbReference type="NCBI Taxonomy" id="36166"/>
    <lineage>
        <taxon>Eukaryota</taxon>
        <taxon>Metazoa</taxon>
        <taxon>Ecdysozoa</taxon>
        <taxon>Arthropoda</taxon>
        <taxon>Hexapoda</taxon>
        <taxon>Insecta</taxon>
        <taxon>Pterygota</taxon>
        <taxon>Neoptera</taxon>
        <taxon>Endopterygota</taxon>
        <taxon>Diptera</taxon>
        <taxon>Brachycera</taxon>
        <taxon>Muscomorpha</taxon>
        <taxon>Platypezoidea</taxon>
        <taxon>Phoridae</taxon>
        <taxon>Megaseliini</taxon>
        <taxon>Megaselia</taxon>
    </lineage>
</organism>
<protein>
    <submittedName>
        <fullName evidence="1">Uncharacterized protein</fullName>
    </submittedName>
</protein>
<proteinExistence type="predicted"/>
<keyword evidence="2" id="KW-1185">Reference proteome</keyword>
<evidence type="ECO:0000313" key="2">
    <source>
        <dbReference type="Proteomes" id="UP000015102"/>
    </source>
</evidence>
<reference evidence="1" key="2">
    <citation type="submission" date="2015-06" db="UniProtKB">
        <authorList>
            <consortium name="EnsemblMetazoa"/>
        </authorList>
    </citation>
    <scope>IDENTIFICATION</scope>
</reference>
<accession>T1GRV8</accession>
<dbReference type="EMBL" id="CAQQ02113617">
    <property type="status" value="NOT_ANNOTATED_CDS"/>
    <property type="molecule type" value="Genomic_DNA"/>
</dbReference>
<reference evidence="2" key="1">
    <citation type="submission" date="2013-02" db="EMBL/GenBank/DDBJ databases">
        <authorList>
            <person name="Hughes D."/>
        </authorList>
    </citation>
    <scope>NUCLEOTIDE SEQUENCE</scope>
    <source>
        <strain>Durham</strain>
        <strain evidence="2">NC isolate 2 -- Noor lab</strain>
    </source>
</reference>
<name>T1GRV8_MEGSC</name>
<evidence type="ECO:0000313" key="1">
    <source>
        <dbReference type="EnsemblMetazoa" id="MESCA006402-PA"/>
    </source>
</evidence>
<dbReference type="AlphaFoldDB" id="T1GRV8"/>